<reference evidence="5" key="1">
    <citation type="submission" date="2016-10" db="EMBL/GenBank/DDBJ databases">
        <authorList>
            <person name="Varghese N."/>
            <person name="Submissions S."/>
        </authorList>
    </citation>
    <scope>NUCLEOTIDE SEQUENCE [LARGE SCALE GENOMIC DNA]</scope>
    <source>
        <strain evidence="5">DSM 13327</strain>
    </source>
</reference>
<name>A0A1I4HX19_9FIRM</name>
<evidence type="ECO:0000256" key="1">
    <source>
        <dbReference type="ARBA" id="ARBA00022723"/>
    </source>
</evidence>
<dbReference type="STRING" id="1123291.SAMN04490355_1005116"/>
<dbReference type="InterPro" id="IPR050197">
    <property type="entry name" value="Aldolase_class_II_sugar_metab"/>
</dbReference>
<evidence type="ECO:0000256" key="2">
    <source>
        <dbReference type="ARBA" id="ARBA00023239"/>
    </source>
</evidence>
<organism evidence="4 5">
    <name type="scientific">Pelosinus propionicus DSM 13327</name>
    <dbReference type="NCBI Taxonomy" id="1123291"/>
    <lineage>
        <taxon>Bacteria</taxon>
        <taxon>Bacillati</taxon>
        <taxon>Bacillota</taxon>
        <taxon>Negativicutes</taxon>
        <taxon>Selenomonadales</taxon>
        <taxon>Sporomusaceae</taxon>
        <taxon>Pelosinus</taxon>
    </lineage>
</organism>
<accession>A0A1I4HX19</accession>
<proteinExistence type="predicted"/>
<evidence type="ECO:0000313" key="4">
    <source>
        <dbReference type="EMBL" id="SFL46709.1"/>
    </source>
</evidence>
<keyword evidence="2" id="KW-0456">Lyase</keyword>
<dbReference type="RefSeq" id="WP_090933191.1">
    <property type="nucleotide sequence ID" value="NZ_FOTS01000005.1"/>
</dbReference>
<evidence type="ECO:0000313" key="5">
    <source>
        <dbReference type="Proteomes" id="UP000199520"/>
    </source>
</evidence>
<dbReference type="Proteomes" id="UP000199520">
    <property type="component" value="Unassembled WGS sequence"/>
</dbReference>
<dbReference type="SUPFAM" id="SSF53639">
    <property type="entry name" value="AraD/HMP-PK domain-like"/>
    <property type="match status" value="1"/>
</dbReference>
<keyword evidence="5" id="KW-1185">Reference proteome</keyword>
<keyword evidence="1" id="KW-0479">Metal-binding</keyword>
<dbReference type="GO" id="GO:0016832">
    <property type="term" value="F:aldehyde-lyase activity"/>
    <property type="evidence" value="ECO:0007669"/>
    <property type="project" value="TreeGrafter"/>
</dbReference>
<dbReference type="GO" id="GO:0005829">
    <property type="term" value="C:cytosol"/>
    <property type="evidence" value="ECO:0007669"/>
    <property type="project" value="TreeGrafter"/>
</dbReference>
<dbReference type="OrthoDB" id="9794581at2"/>
<evidence type="ECO:0000259" key="3">
    <source>
        <dbReference type="SMART" id="SM01007"/>
    </source>
</evidence>
<dbReference type="PANTHER" id="PTHR22789:SF0">
    <property type="entry name" value="3-OXO-TETRONATE 4-PHOSPHATE DECARBOXYLASE-RELATED"/>
    <property type="match status" value="1"/>
</dbReference>
<dbReference type="EMBL" id="FOTS01000005">
    <property type="protein sequence ID" value="SFL46709.1"/>
    <property type="molecule type" value="Genomic_DNA"/>
</dbReference>
<dbReference type="Gene3D" id="3.40.225.10">
    <property type="entry name" value="Class II aldolase/adducin N-terminal domain"/>
    <property type="match status" value="1"/>
</dbReference>
<feature type="domain" description="Class II aldolase/adducin N-terminal" evidence="3">
    <location>
        <begin position="8"/>
        <end position="185"/>
    </location>
</feature>
<dbReference type="GO" id="GO:0019323">
    <property type="term" value="P:pentose catabolic process"/>
    <property type="evidence" value="ECO:0007669"/>
    <property type="project" value="TreeGrafter"/>
</dbReference>
<sequence>MLLEEIRKEVLEAAVDLLKYGLVTLTGGNVSGRDEATGYIAITPSGMPYEALFPEDIVIIDIEGNVIEGKWKASVDTPDHLYIYKQRQDLFSIIHTHSTYACSFAMLHREIPCATTTLANEVGGSVPVARYAPVNSGLIGPSVIEVIGNKSGCLLANHGVMTVGTSVKHALTAAVMLEDNAKSYLFAKSIGEPVLLEEEEIQKAVEVFQYVYGQK</sequence>
<dbReference type="Pfam" id="PF00596">
    <property type="entry name" value="Aldolase_II"/>
    <property type="match status" value="1"/>
</dbReference>
<dbReference type="InterPro" id="IPR001303">
    <property type="entry name" value="Aldolase_II/adducin_N"/>
</dbReference>
<dbReference type="AlphaFoldDB" id="A0A1I4HX19"/>
<gene>
    <name evidence="4" type="ORF">SAMN04490355_1005116</name>
</gene>
<protein>
    <submittedName>
        <fullName evidence="4">L-ribulose 5-phosphate 4-epimerase</fullName>
    </submittedName>
</protein>
<dbReference type="SMART" id="SM01007">
    <property type="entry name" value="Aldolase_II"/>
    <property type="match status" value="1"/>
</dbReference>
<dbReference type="GO" id="GO:0046872">
    <property type="term" value="F:metal ion binding"/>
    <property type="evidence" value="ECO:0007669"/>
    <property type="project" value="UniProtKB-KW"/>
</dbReference>
<dbReference type="InterPro" id="IPR036409">
    <property type="entry name" value="Aldolase_II/adducin_N_sf"/>
</dbReference>
<dbReference type="PANTHER" id="PTHR22789">
    <property type="entry name" value="FUCULOSE PHOSPHATE ALDOLASE"/>
    <property type="match status" value="1"/>
</dbReference>